<keyword evidence="2" id="KW-1185">Reference proteome</keyword>
<reference evidence="1" key="1">
    <citation type="submission" date="2021-09" db="EMBL/GenBank/DDBJ databases">
        <authorList>
            <consortium name="AG Swart"/>
            <person name="Singh M."/>
            <person name="Singh A."/>
            <person name="Seah K."/>
            <person name="Emmerich C."/>
        </authorList>
    </citation>
    <scope>NUCLEOTIDE SEQUENCE</scope>
    <source>
        <strain evidence="1">ATCC30299</strain>
    </source>
</reference>
<organism evidence="1 2">
    <name type="scientific">Blepharisma stoltei</name>
    <dbReference type="NCBI Taxonomy" id="1481888"/>
    <lineage>
        <taxon>Eukaryota</taxon>
        <taxon>Sar</taxon>
        <taxon>Alveolata</taxon>
        <taxon>Ciliophora</taxon>
        <taxon>Postciliodesmatophora</taxon>
        <taxon>Heterotrichea</taxon>
        <taxon>Heterotrichida</taxon>
        <taxon>Blepharismidae</taxon>
        <taxon>Blepharisma</taxon>
    </lineage>
</organism>
<gene>
    <name evidence="1" type="ORF">BSTOLATCC_MIC42077</name>
</gene>
<dbReference type="Proteomes" id="UP001162131">
    <property type="component" value="Unassembled WGS sequence"/>
</dbReference>
<protein>
    <submittedName>
        <fullName evidence="1">Uncharacterized protein</fullName>
    </submittedName>
</protein>
<sequence length="264" mass="30359">MKKICNSSFADNDLEEDKYNLSSCFRAKSLSRLNNCSNSSIKSSPKVRDHLKILRKDDTKLTSKAPIVNNFILSSASSESLLLNSSQNFQINYITSKFAYKRFTNYQNLRKLVTIKIKKIPISYYKKSAFQAHEKPNLTNCIKIEKSSLAKKHKIIPMSSESLNSSLTHSKNDKQIKYFTKSEQILRKKIKENVVSLGKIAKEKPIPIKKITKQKVVLEKIAKDKITPLDKKTKENTPSTNIIRKENRNLSICSWGSDHWNFKK</sequence>
<dbReference type="AlphaFoldDB" id="A0AAU9JQK8"/>
<accession>A0AAU9JQK8</accession>
<proteinExistence type="predicted"/>
<comment type="caution">
    <text evidence="1">The sequence shown here is derived from an EMBL/GenBank/DDBJ whole genome shotgun (WGS) entry which is preliminary data.</text>
</comment>
<dbReference type="EMBL" id="CAJZBQ010000041">
    <property type="protein sequence ID" value="CAG9326811.1"/>
    <property type="molecule type" value="Genomic_DNA"/>
</dbReference>
<evidence type="ECO:0000313" key="2">
    <source>
        <dbReference type="Proteomes" id="UP001162131"/>
    </source>
</evidence>
<evidence type="ECO:0000313" key="1">
    <source>
        <dbReference type="EMBL" id="CAG9326811.1"/>
    </source>
</evidence>
<name>A0AAU9JQK8_9CILI</name>